<comment type="caution">
    <text evidence="2">The sequence shown here is derived from an EMBL/GenBank/DDBJ whole genome shotgun (WGS) entry which is preliminary data.</text>
</comment>
<proteinExistence type="predicted"/>
<reference evidence="2 3" key="1">
    <citation type="submission" date="2022-12" db="EMBL/GenBank/DDBJ databases">
        <title>Draft genome sequence of Paenibacillus sp. dW9.</title>
        <authorList>
            <person name="Choi E.-W."/>
            <person name="Kim D.-U."/>
        </authorList>
    </citation>
    <scope>NUCLEOTIDE SEQUENCE [LARGE SCALE GENOMIC DNA]</scope>
    <source>
        <strain evidence="3">dW9</strain>
    </source>
</reference>
<evidence type="ECO:0000256" key="1">
    <source>
        <dbReference type="ARBA" id="ARBA00022801"/>
    </source>
</evidence>
<evidence type="ECO:0000313" key="3">
    <source>
        <dbReference type="Proteomes" id="UP001527882"/>
    </source>
</evidence>
<keyword evidence="1" id="KW-0378">Hydrolase</keyword>
<keyword evidence="3" id="KW-1185">Reference proteome</keyword>
<evidence type="ECO:0008006" key="4">
    <source>
        <dbReference type="Google" id="ProtNLM"/>
    </source>
</evidence>
<dbReference type="EMBL" id="JAQAGZ010000031">
    <property type="protein sequence ID" value="MCZ8517101.1"/>
    <property type="molecule type" value="Genomic_DNA"/>
</dbReference>
<dbReference type="RefSeq" id="WP_269885632.1">
    <property type="nucleotide sequence ID" value="NZ_JAQAGZ010000031.1"/>
</dbReference>
<organism evidence="2 3">
    <name type="scientific">Paenibacillus gyeongsangnamensis</name>
    <dbReference type="NCBI Taxonomy" id="3388067"/>
    <lineage>
        <taxon>Bacteria</taxon>
        <taxon>Bacillati</taxon>
        <taxon>Bacillota</taxon>
        <taxon>Bacilli</taxon>
        <taxon>Bacillales</taxon>
        <taxon>Paenibacillaceae</taxon>
        <taxon>Paenibacillus</taxon>
    </lineage>
</organism>
<gene>
    <name evidence="2" type="ORF">O9H85_33080</name>
</gene>
<dbReference type="Proteomes" id="UP001527882">
    <property type="component" value="Unassembled WGS sequence"/>
</dbReference>
<protein>
    <recommendedName>
        <fullName evidence="4">Beta-hexosaminidase bacterial type N-terminal domain-containing protein</fullName>
    </recommendedName>
</protein>
<sequence>MKLIYDHKDEVIRFGAEQIKKSLERGGVYFVEQYAQQGTMLEPSKGIVIRKTTARKGEMNRYDDQAFGIYRTGEVVHIEGSDSRGVMYGCLEWAERLGRGANLQNGEQITQKPALGIRGIKYNLPYAPFDSGDPFVQNEETCMDIRFWRAYIDMLALNRYNCLSLWSEHPYHLMVVSSKYRAANPYSDIEADRNIRFFRDLFRHAASRGIDVYLFTWNIRLIPEAARGLGLPEIVGDHGNMYDDLIHRVGLPLNRFRGQSELIRDYIREMVLQVLITYPELKGLGTSASEWMDGSGYEREQWIIETYVEAIKQSGRDIPFIHRTNMQNAGKEIKDMVQPEFDSSKFYISWKYSNAHCYSHPEPQFEKLWRAWEGIDLETTQVLYTVRNDDVFSHRWGDPEYVSDYVKGMLKPYVKGFYWGADGYLWGRDFQHADYGHKTWAYDFERHLYQFQLWGRLSYNPDTEASVWPYLLREHYGPVHAPDFVTALQHASRIIPAVNRLFWIDYDFQWHAESCLSQVSGFKTILDFIQGQAMPGALVMSIREYAQAEADGRLEEALSAYGETPLDILRILREAAAETERSADKLETELGELRGGHAECTLYDLKAYVEMGRYYACKFTAALELNRFGLSGDTRHQDNAVAELEQAVTHWEKLGFYWSLHNKPYFMARVKRTFGYPFYLEDVRRDVELARRFTSMK</sequence>
<name>A0ABT4QK70_9BACL</name>
<evidence type="ECO:0000313" key="2">
    <source>
        <dbReference type="EMBL" id="MCZ8517101.1"/>
    </source>
</evidence>
<dbReference type="InterPro" id="IPR029018">
    <property type="entry name" value="Hex-like_dom2"/>
</dbReference>
<dbReference type="SUPFAM" id="SSF55545">
    <property type="entry name" value="beta-N-acetylhexosaminidase-like domain"/>
    <property type="match status" value="1"/>
</dbReference>
<accession>A0ABT4QK70</accession>